<feature type="domain" description="C2H2-type" evidence="11">
    <location>
        <begin position="280"/>
        <end position="308"/>
    </location>
</feature>
<evidence type="ECO:0000256" key="6">
    <source>
        <dbReference type="ARBA" id="ARBA00023015"/>
    </source>
</evidence>
<keyword evidence="4 9" id="KW-0863">Zinc-finger</keyword>
<proteinExistence type="predicted"/>
<keyword evidence="6" id="KW-0805">Transcription regulation</keyword>
<dbReference type="InterPro" id="IPR036236">
    <property type="entry name" value="Znf_C2H2_sf"/>
</dbReference>
<keyword evidence="13" id="KW-1185">Reference proteome</keyword>
<dbReference type="Gene3D" id="3.30.160.60">
    <property type="entry name" value="Classic Zinc Finger"/>
    <property type="match status" value="5"/>
</dbReference>
<keyword evidence="8" id="KW-0539">Nucleus</keyword>
<dbReference type="InterPro" id="IPR051061">
    <property type="entry name" value="Zinc_finger_trans_reg"/>
</dbReference>
<feature type="domain" description="C2H2-type" evidence="11">
    <location>
        <begin position="72"/>
        <end position="101"/>
    </location>
</feature>
<keyword evidence="5" id="KW-0862">Zinc</keyword>
<gene>
    <name evidence="12" type="ORF">EJ05DRAFT_487370</name>
</gene>
<name>A0A6A6W0M1_9PEZI</name>
<comment type="subcellular location">
    <subcellularLocation>
        <location evidence="1">Nucleus</location>
    </subcellularLocation>
</comment>
<keyword evidence="3" id="KW-0677">Repeat</keyword>
<accession>A0A6A6W0M1</accession>
<feature type="domain" description="C2H2-type" evidence="11">
    <location>
        <begin position="102"/>
        <end position="132"/>
    </location>
</feature>
<evidence type="ECO:0000313" key="12">
    <source>
        <dbReference type="EMBL" id="KAF2756468.1"/>
    </source>
</evidence>
<keyword evidence="2" id="KW-0479">Metal-binding</keyword>
<feature type="compositionally biased region" description="Basic and acidic residues" evidence="10">
    <location>
        <begin position="48"/>
        <end position="64"/>
    </location>
</feature>
<dbReference type="OrthoDB" id="4748970at2759"/>
<keyword evidence="7" id="KW-0804">Transcription</keyword>
<evidence type="ECO:0000256" key="4">
    <source>
        <dbReference type="ARBA" id="ARBA00022771"/>
    </source>
</evidence>
<dbReference type="RefSeq" id="XP_033598919.1">
    <property type="nucleotide sequence ID" value="XM_033745611.1"/>
</dbReference>
<evidence type="ECO:0000256" key="3">
    <source>
        <dbReference type="ARBA" id="ARBA00022737"/>
    </source>
</evidence>
<evidence type="ECO:0000256" key="7">
    <source>
        <dbReference type="ARBA" id="ARBA00023163"/>
    </source>
</evidence>
<evidence type="ECO:0000256" key="5">
    <source>
        <dbReference type="ARBA" id="ARBA00022833"/>
    </source>
</evidence>
<dbReference type="PROSITE" id="PS00028">
    <property type="entry name" value="ZINC_FINGER_C2H2_1"/>
    <property type="match status" value="5"/>
</dbReference>
<feature type="domain" description="C2H2-type" evidence="11">
    <location>
        <begin position="195"/>
        <end position="231"/>
    </location>
</feature>
<dbReference type="InterPro" id="IPR013087">
    <property type="entry name" value="Znf_C2H2_type"/>
</dbReference>
<feature type="domain" description="C2H2-type" evidence="11">
    <location>
        <begin position="133"/>
        <end position="162"/>
    </location>
</feature>
<dbReference type="FunFam" id="3.30.160.60:FF:000100">
    <property type="entry name" value="Zinc finger 45-like"/>
    <property type="match status" value="1"/>
</dbReference>
<dbReference type="SUPFAM" id="SSF57667">
    <property type="entry name" value="beta-beta-alpha zinc fingers"/>
    <property type="match status" value="3"/>
</dbReference>
<dbReference type="GO" id="GO:0005634">
    <property type="term" value="C:nucleus"/>
    <property type="evidence" value="ECO:0007669"/>
    <property type="project" value="UniProtKB-SubCell"/>
</dbReference>
<evidence type="ECO:0000313" key="13">
    <source>
        <dbReference type="Proteomes" id="UP000799437"/>
    </source>
</evidence>
<evidence type="ECO:0000259" key="11">
    <source>
        <dbReference type="PROSITE" id="PS50157"/>
    </source>
</evidence>
<evidence type="ECO:0000256" key="1">
    <source>
        <dbReference type="ARBA" id="ARBA00004123"/>
    </source>
</evidence>
<dbReference type="PANTHER" id="PTHR46179">
    <property type="entry name" value="ZINC FINGER PROTEIN"/>
    <property type="match status" value="1"/>
</dbReference>
<evidence type="ECO:0000256" key="9">
    <source>
        <dbReference type="PROSITE-ProRule" id="PRU00042"/>
    </source>
</evidence>
<evidence type="ECO:0000256" key="10">
    <source>
        <dbReference type="SAM" id="MobiDB-lite"/>
    </source>
</evidence>
<dbReference type="GO" id="GO:0008270">
    <property type="term" value="F:zinc ion binding"/>
    <property type="evidence" value="ECO:0007669"/>
    <property type="project" value="UniProtKB-KW"/>
</dbReference>
<feature type="compositionally biased region" description="Polar residues" evidence="10">
    <location>
        <begin position="30"/>
        <end position="45"/>
    </location>
</feature>
<feature type="domain" description="C2H2-type" evidence="11">
    <location>
        <begin position="163"/>
        <end position="194"/>
    </location>
</feature>
<dbReference type="SMART" id="SM00355">
    <property type="entry name" value="ZnF_C2H2"/>
    <property type="match status" value="10"/>
</dbReference>
<dbReference type="EMBL" id="ML996575">
    <property type="protein sequence ID" value="KAF2756468.1"/>
    <property type="molecule type" value="Genomic_DNA"/>
</dbReference>
<dbReference type="GO" id="GO:0000978">
    <property type="term" value="F:RNA polymerase II cis-regulatory region sequence-specific DNA binding"/>
    <property type="evidence" value="ECO:0007669"/>
    <property type="project" value="UniProtKB-ARBA"/>
</dbReference>
<dbReference type="PROSITE" id="PS50157">
    <property type="entry name" value="ZINC_FINGER_C2H2_2"/>
    <property type="match status" value="7"/>
</dbReference>
<dbReference type="Proteomes" id="UP000799437">
    <property type="component" value="Unassembled WGS sequence"/>
</dbReference>
<dbReference type="GeneID" id="54486665"/>
<dbReference type="AlphaFoldDB" id="A0A6A6W0M1"/>
<organism evidence="12 13">
    <name type="scientific">Pseudovirgaria hyperparasitica</name>
    <dbReference type="NCBI Taxonomy" id="470096"/>
    <lineage>
        <taxon>Eukaryota</taxon>
        <taxon>Fungi</taxon>
        <taxon>Dikarya</taxon>
        <taxon>Ascomycota</taxon>
        <taxon>Pezizomycotina</taxon>
        <taxon>Dothideomycetes</taxon>
        <taxon>Dothideomycetes incertae sedis</taxon>
        <taxon>Acrospermales</taxon>
        <taxon>Acrospermaceae</taxon>
        <taxon>Pseudovirgaria</taxon>
    </lineage>
</organism>
<sequence length="549" mass="61587">MATSTALKRPAEVDIGILSKKPRFCGFQPDSENNSVYSPGKSTPGSPDDTHSDGTDITHPSPKGEARRLNAYVCPFDGCGKTYNRPCRLEDHIRSHTQERPYVCTYEGCDKSFLRDTHLNRHIKSAHTNERKYACEHEGCGKSFLTNQRLKAHQQVHSNAERFRCTDFPPCNQTFRKHKTLQAHIVSAHFHKKPFQCAYVDETTGRACTHAYETRQKLENHTNRVHGGERFFCTICGNDEPEEIMYMDDGLSICTSAMTSGAGFKTYNALQTHIKEVHPPTCDPCGLAFGTHRELRRHIELSHPSTLPLSQQNRSNVCAECGKSFTKPGNLKVHIQVVHRKDRRFACLTFDFVDSKHAELVAWTKENACDAAFTTKQQLETHVRTEHLGMESAWHAKRRAKLKSSNVEVRKAAGTYHGSSTKRLPLMTELTGVGYEDYRPIACLRSGCDTRFYRDYDLQVHCSTAHGMADIEIAEAVREREALSGGQFWLGGVDPNEADEDDRLWNAGGGFADFDADGTIPQGPPLANSDGEDYNMADAVMQFLHSSDP</sequence>
<dbReference type="GO" id="GO:0000981">
    <property type="term" value="F:DNA-binding transcription factor activity, RNA polymerase II-specific"/>
    <property type="evidence" value="ECO:0007669"/>
    <property type="project" value="UniProtKB-ARBA"/>
</dbReference>
<dbReference type="FunFam" id="3.30.160.60:FF:000125">
    <property type="entry name" value="Putative zinc finger protein 143"/>
    <property type="match status" value="2"/>
</dbReference>
<protein>
    <recommendedName>
        <fullName evidence="11">C2H2-type domain-containing protein</fullName>
    </recommendedName>
</protein>
<feature type="domain" description="C2H2-type" evidence="11">
    <location>
        <begin position="316"/>
        <end position="344"/>
    </location>
</feature>
<feature type="region of interest" description="Disordered" evidence="10">
    <location>
        <begin position="22"/>
        <end position="64"/>
    </location>
</feature>
<reference evidence="12" key="1">
    <citation type="journal article" date="2020" name="Stud. Mycol.">
        <title>101 Dothideomycetes genomes: a test case for predicting lifestyles and emergence of pathogens.</title>
        <authorList>
            <person name="Haridas S."/>
            <person name="Albert R."/>
            <person name="Binder M."/>
            <person name="Bloem J."/>
            <person name="Labutti K."/>
            <person name="Salamov A."/>
            <person name="Andreopoulos B."/>
            <person name="Baker S."/>
            <person name="Barry K."/>
            <person name="Bills G."/>
            <person name="Bluhm B."/>
            <person name="Cannon C."/>
            <person name="Castanera R."/>
            <person name="Culley D."/>
            <person name="Daum C."/>
            <person name="Ezra D."/>
            <person name="Gonzalez J."/>
            <person name="Henrissat B."/>
            <person name="Kuo A."/>
            <person name="Liang C."/>
            <person name="Lipzen A."/>
            <person name="Lutzoni F."/>
            <person name="Magnuson J."/>
            <person name="Mondo S."/>
            <person name="Nolan M."/>
            <person name="Ohm R."/>
            <person name="Pangilinan J."/>
            <person name="Park H.-J."/>
            <person name="Ramirez L."/>
            <person name="Alfaro M."/>
            <person name="Sun H."/>
            <person name="Tritt A."/>
            <person name="Yoshinaga Y."/>
            <person name="Zwiers L.-H."/>
            <person name="Turgeon B."/>
            <person name="Goodwin S."/>
            <person name="Spatafora J."/>
            <person name="Crous P."/>
            <person name="Grigoriev I."/>
        </authorList>
    </citation>
    <scope>NUCLEOTIDE SEQUENCE</scope>
    <source>
        <strain evidence="12">CBS 121739</strain>
    </source>
</reference>
<evidence type="ECO:0000256" key="2">
    <source>
        <dbReference type="ARBA" id="ARBA00022723"/>
    </source>
</evidence>
<dbReference type="PANTHER" id="PTHR46179:SF13">
    <property type="entry name" value="C2H2-TYPE DOMAIN-CONTAINING PROTEIN"/>
    <property type="match status" value="1"/>
</dbReference>
<evidence type="ECO:0000256" key="8">
    <source>
        <dbReference type="ARBA" id="ARBA00023242"/>
    </source>
</evidence>
<dbReference type="Pfam" id="PF00096">
    <property type="entry name" value="zf-C2H2"/>
    <property type="match status" value="2"/>
</dbReference>